<dbReference type="PANTHER" id="PTHR30055:SF146">
    <property type="entry name" value="HTH-TYPE TRANSCRIPTIONAL DUAL REGULATOR CECR"/>
    <property type="match status" value="1"/>
</dbReference>
<accession>Q2GAH0</accession>
<dbReference type="SUPFAM" id="SSF48498">
    <property type="entry name" value="Tetracyclin repressor-like, C-terminal domain"/>
    <property type="match status" value="1"/>
</dbReference>
<dbReference type="KEGG" id="nar:Saro_0706"/>
<dbReference type="GO" id="GO:0000976">
    <property type="term" value="F:transcription cis-regulatory region binding"/>
    <property type="evidence" value="ECO:0007669"/>
    <property type="project" value="TreeGrafter"/>
</dbReference>
<dbReference type="InterPro" id="IPR039536">
    <property type="entry name" value="TetR_C_Proteobacteria"/>
</dbReference>
<dbReference type="EMBL" id="CP000248">
    <property type="protein sequence ID" value="ABD25153.1"/>
    <property type="molecule type" value="Genomic_DNA"/>
</dbReference>
<evidence type="ECO:0000313" key="5">
    <source>
        <dbReference type="Proteomes" id="UP000009134"/>
    </source>
</evidence>
<dbReference type="Pfam" id="PF14246">
    <property type="entry name" value="TetR_C_7"/>
    <property type="match status" value="1"/>
</dbReference>
<dbReference type="GO" id="GO:0003700">
    <property type="term" value="F:DNA-binding transcription factor activity"/>
    <property type="evidence" value="ECO:0007669"/>
    <property type="project" value="TreeGrafter"/>
</dbReference>
<evidence type="ECO:0000259" key="3">
    <source>
        <dbReference type="PROSITE" id="PS50977"/>
    </source>
</evidence>
<dbReference type="InterPro" id="IPR001647">
    <property type="entry name" value="HTH_TetR"/>
</dbReference>
<evidence type="ECO:0000256" key="1">
    <source>
        <dbReference type="ARBA" id="ARBA00023125"/>
    </source>
</evidence>
<dbReference type="AlphaFoldDB" id="Q2GAH0"/>
<dbReference type="Proteomes" id="UP000009134">
    <property type="component" value="Chromosome"/>
</dbReference>
<feature type="DNA-binding region" description="H-T-H motif" evidence="2">
    <location>
        <begin position="37"/>
        <end position="56"/>
    </location>
</feature>
<dbReference type="InterPro" id="IPR009057">
    <property type="entry name" value="Homeodomain-like_sf"/>
</dbReference>
<dbReference type="RefSeq" id="WP_011444367.1">
    <property type="nucleotide sequence ID" value="NC_007794.1"/>
</dbReference>
<organism evidence="4 5">
    <name type="scientific">Novosphingobium aromaticivorans (strain ATCC 700278 / DSM 12444 / CCUG 56034 / CIP 105152 / NBRC 16084 / F199)</name>
    <dbReference type="NCBI Taxonomy" id="279238"/>
    <lineage>
        <taxon>Bacteria</taxon>
        <taxon>Pseudomonadati</taxon>
        <taxon>Pseudomonadota</taxon>
        <taxon>Alphaproteobacteria</taxon>
        <taxon>Sphingomonadales</taxon>
        <taxon>Sphingomonadaceae</taxon>
        <taxon>Novosphingobium</taxon>
    </lineage>
</organism>
<gene>
    <name evidence="4" type="ordered locus">Saro_0706</name>
</gene>
<dbReference type="InterPro" id="IPR050109">
    <property type="entry name" value="HTH-type_TetR-like_transc_reg"/>
</dbReference>
<dbReference type="PANTHER" id="PTHR30055">
    <property type="entry name" value="HTH-TYPE TRANSCRIPTIONAL REGULATOR RUTR"/>
    <property type="match status" value="1"/>
</dbReference>
<dbReference type="DNASU" id="3918530"/>
<proteinExistence type="predicted"/>
<name>Q2GAH0_NOVAD</name>
<keyword evidence="1 2" id="KW-0238">DNA-binding</keyword>
<keyword evidence="5" id="KW-1185">Reference proteome</keyword>
<dbReference type="SUPFAM" id="SSF46689">
    <property type="entry name" value="Homeodomain-like"/>
    <property type="match status" value="1"/>
</dbReference>
<evidence type="ECO:0000256" key="2">
    <source>
        <dbReference type="PROSITE-ProRule" id="PRU00335"/>
    </source>
</evidence>
<dbReference type="PRINTS" id="PR00455">
    <property type="entry name" value="HTHTETR"/>
</dbReference>
<dbReference type="eggNOG" id="COG1309">
    <property type="taxonomic scope" value="Bacteria"/>
</dbReference>
<dbReference type="STRING" id="279238.Saro_0706"/>
<reference evidence="5" key="1">
    <citation type="submission" date="2006-01" db="EMBL/GenBank/DDBJ databases">
        <title>Complete sequence of Novosphingobium aromaticivorans DSM 12444.</title>
        <authorList>
            <consortium name="US DOE Joint Genome Institute"/>
            <person name="Copeland A."/>
            <person name="Lucas S."/>
            <person name="Lapidus A."/>
            <person name="Barry K."/>
            <person name="Detter J.C."/>
            <person name="Glavina T."/>
            <person name="Hammon N."/>
            <person name="Israni S."/>
            <person name="Pitluck S."/>
            <person name="Chain P."/>
            <person name="Malfatti S."/>
            <person name="Shin M."/>
            <person name="Vergez L."/>
            <person name="Schmutz J."/>
            <person name="Larimer F."/>
            <person name="Land M."/>
            <person name="Kyrpides N."/>
            <person name="Ivanova N."/>
            <person name="Fredrickson J."/>
            <person name="Balkwill D."/>
            <person name="Romine M.F."/>
            <person name="Richardson P."/>
        </authorList>
    </citation>
    <scope>NUCLEOTIDE SEQUENCE [LARGE SCALE GENOMIC DNA]</scope>
    <source>
        <strain evidence="5">ATCC 700278 / DSM 12444 / CCUG 56034 / CIP 105152 / NBRC 16084 / F199</strain>
    </source>
</reference>
<dbReference type="Pfam" id="PF00440">
    <property type="entry name" value="TetR_N"/>
    <property type="match status" value="1"/>
</dbReference>
<evidence type="ECO:0000313" key="4">
    <source>
        <dbReference type="EMBL" id="ABD25153.1"/>
    </source>
</evidence>
<feature type="domain" description="HTH tetR-type" evidence="3">
    <location>
        <begin position="14"/>
        <end position="74"/>
    </location>
</feature>
<dbReference type="InterPro" id="IPR036271">
    <property type="entry name" value="Tet_transcr_reg_TetR-rel_C_sf"/>
</dbReference>
<dbReference type="PROSITE" id="PS50977">
    <property type="entry name" value="HTH_TETR_2"/>
    <property type="match status" value="1"/>
</dbReference>
<sequence length="215" mass="24019">MATKLKSPVSRNPEVVRARILDAAQAEFMAEGFAAASTNRILERFGGSKPTMFRHFPTKRALFEAVVGRIAERWRDAVVMDDAHADDPQGWLERFAQRALSWILTDESIFVGRMAIAEGHLFPEVGDTYRRLAVDPLNALVAARLDAWTQAGILSCMEPDRDALSFFDLTLAGMVSRRLYRVEAGFDEAAIAEHARRCARLFLDGCRLRPLPTAP</sequence>
<dbReference type="HOGENOM" id="CLU_069356_27_0_5"/>
<dbReference type="Gene3D" id="1.10.10.60">
    <property type="entry name" value="Homeodomain-like"/>
    <property type="match status" value="1"/>
</dbReference>
<protein>
    <submittedName>
        <fullName evidence="4">Transcriptional regulator, TetR family</fullName>
    </submittedName>
</protein>
<dbReference type="Gene3D" id="1.10.357.10">
    <property type="entry name" value="Tetracycline Repressor, domain 2"/>
    <property type="match status" value="1"/>
</dbReference>